<dbReference type="PROSITE" id="PS51918">
    <property type="entry name" value="RADICAL_SAM"/>
    <property type="match status" value="1"/>
</dbReference>
<keyword evidence="10 12" id="KW-0456">Lyase</keyword>
<dbReference type="GO" id="GO:0005525">
    <property type="term" value="F:GTP binding"/>
    <property type="evidence" value="ECO:0007669"/>
    <property type="project" value="UniProtKB-UniRule"/>
</dbReference>
<dbReference type="Proteomes" id="UP000283745">
    <property type="component" value="Unassembled WGS sequence"/>
</dbReference>
<dbReference type="InterPro" id="IPR007197">
    <property type="entry name" value="rSAM"/>
</dbReference>
<comment type="catalytic activity">
    <reaction evidence="11 12">
        <text>GTP + AH2 + S-adenosyl-L-methionine = (8S)-3',8-cyclo-7,8-dihydroguanosine 5'-triphosphate + 5'-deoxyadenosine + L-methionine + A + H(+)</text>
        <dbReference type="Rhea" id="RHEA:49576"/>
        <dbReference type="ChEBI" id="CHEBI:13193"/>
        <dbReference type="ChEBI" id="CHEBI:15378"/>
        <dbReference type="ChEBI" id="CHEBI:17319"/>
        <dbReference type="ChEBI" id="CHEBI:17499"/>
        <dbReference type="ChEBI" id="CHEBI:37565"/>
        <dbReference type="ChEBI" id="CHEBI:57844"/>
        <dbReference type="ChEBI" id="CHEBI:59789"/>
        <dbReference type="ChEBI" id="CHEBI:131766"/>
        <dbReference type="EC" id="4.1.99.22"/>
    </reaction>
</comment>
<feature type="binding site" evidence="12">
    <location>
        <position position="268"/>
    </location>
    <ligand>
        <name>[4Fe-4S] cluster</name>
        <dbReference type="ChEBI" id="CHEBI:49883"/>
        <label>2</label>
        <note>4Fe-4S-substrate</note>
    </ligand>
</feature>
<keyword evidence="6 12" id="KW-0408">Iron</keyword>
<evidence type="ECO:0000256" key="3">
    <source>
        <dbReference type="ARBA" id="ARBA00022691"/>
    </source>
</evidence>
<dbReference type="SFLD" id="SFLDS00029">
    <property type="entry name" value="Radical_SAM"/>
    <property type="match status" value="1"/>
</dbReference>
<dbReference type="CDD" id="cd01335">
    <property type="entry name" value="Radical_SAM"/>
    <property type="match status" value="1"/>
</dbReference>
<evidence type="ECO:0000256" key="4">
    <source>
        <dbReference type="ARBA" id="ARBA00022723"/>
    </source>
</evidence>
<feature type="binding site" evidence="12">
    <location>
        <position position="27"/>
    </location>
    <ligand>
        <name>[4Fe-4S] cluster</name>
        <dbReference type="ChEBI" id="CHEBI:49883"/>
        <label>1</label>
        <note>4Fe-4S-S-AdoMet</note>
    </ligand>
</feature>
<dbReference type="SFLD" id="SFLDG01386">
    <property type="entry name" value="main_SPASM_domain-containing"/>
    <property type="match status" value="1"/>
</dbReference>
<sequence length="326" mass="36675">MIDRCGRNIDYLRISVTDRCNLRCIYCMPEEGIRLTGRENILQEPEIIRVCQVMAELGIKKIKITGGEPLVRPRIPGLIHQIKAIPGIEKVTLTTNGILLKKQMKELAEAGLDSLNISLDTLDREGFMKITRRDLLDDTLAGIEEAMKYPNVQLKINCVPLGIEEQNLCEIAEFAHKYPVHVRFIEMMPIGYGSSFTGMSQEKIVSLLEKKFGILFPYEGLPLGNGPCKYYTVDGFQGKIGFISAISHKFCSECNRIRLTSQGYLKTCLQYTAGRDLREALRNGGTDEELKEIIKAALSEKPDGHHFREKVKEDDTESLCMSQIGG</sequence>
<comment type="function">
    <text evidence="12">Catalyzes the cyclization of GTP to (8S)-3',8-cyclo-7,8-dihydroguanosine 5'-triphosphate.</text>
</comment>
<dbReference type="InterPro" id="IPR013785">
    <property type="entry name" value="Aldolase_TIM"/>
</dbReference>
<dbReference type="CDD" id="cd21117">
    <property type="entry name" value="Twitch_MoaA"/>
    <property type="match status" value="1"/>
</dbReference>
<dbReference type="Pfam" id="PF06463">
    <property type="entry name" value="Mob_synth_C"/>
    <property type="match status" value="1"/>
</dbReference>
<feature type="binding site" evidence="12">
    <location>
        <position position="13"/>
    </location>
    <ligand>
        <name>GTP</name>
        <dbReference type="ChEBI" id="CHEBI:37565"/>
    </ligand>
</feature>
<feature type="binding site" evidence="12">
    <location>
        <position position="94"/>
    </location>
    <ligand>
        <name>GTP</name>
        <dbReference type="ChEBI" id="CHEBI:37565"/>
    </ligand>
</feature>
<comment type="similarity">
    <text evidence="12">Belongs to the radical SAM superfamily. MoaA family.</text>
</comment>
<keyword evidence="5 12" id="KW-0547">Nucleotide-binding</keyword>
<dbReference type="InterPro" id="IPR013483">
    <property type="entry name" value="MoaA"/>
</dbReference>
<evidence type="ECO:0000256" key="6">
    <source>
        <dbReference type="ARBA" id="ARBA00023004"/>
    </source>
</evidence>
<keyword evidence="7 12" id="KW-0411">Iron-sulfur</keyword>
<keyword evidence="8 12" id="KW-0342">GTP-binding</keyword>
<feature type="binding site" evidence="12">
    <location>
        <begin position="256"/>
        <end position="258"/>
    </location>
    <ligand>
        <name>GTP</name>
        <dbReference type="ChEBI" id="CHEBI:37565"/>
    </ligand>
</feature>
<name>A0A414J9X0_9FIRM</name>
<dbReference type="InterPro" id="IPR050105">
    <property type="entry name" value="MoCo_biosynth_MoaA/MoaC"/>
</dbReference>
<dbReference type="InterPro" id="IPR000385">
    <property type="entry name" value="MoaA_NifB_PqqE_Fe-S-bd_CS"/>
</dbReference>
<comment type="subunit">
    <text evidence="12">Monomer and homodimer.</text>
</comment>
<evidence type="ECO:0000256" key="11">
    <source>
        <dbReference type="ARBA" id="ARBA00048697"/>
    </source>
</evidence>
<dbReference type="SUPFAM" id="SSF102114">
    <property type="entry name" value="Radical SAM enzymes"/>
    <property type="match status" value="1"/>
</dbReference>
<evidence type="ECO:0000313" key="14">
    <source>
        <dbReference type="Proteomes" id="UP000283745"/>
    </source>
</evidence>
<keyword evidence="4 12" id="KW-0479">Metal-binding</keyword>
<evidence type="ECO:0000256" key="1">
    <source>
        <dbReference type="ARBA" id="ARBA00012167"/>
    </source>
</evidence>
<keyword evidence="3 12" id="KW-0949">S-adenosyl-L-methionine</keyword>
<organism evidence="13 14">
    <name type="scientific">Blautia obeum</name>
    <dbReference type="NCBI Taxonomy" id="40520"/>
    <lineage>
        <taxon>Bacteria</taxon>
        <taxon>Bacillati</taxon>
        <taxon>Bacillota</taxon>
        <taxon>Clostridia</taxon>
        <taxon>Lachnospirales</taxon>
        <taxon>Lachnospiraceae</taxon>
        <taxon>Blautia</taxon>
    </lineage>
</organism>
<dbReference type="GO" id="GO:0051539">
    <property type="term" value="F:4 iron, 4 sulfur cluster binding"/>
    <property type="evidence" value="ECO:0007669"/>
    <property type="project" value="UniProtKB-UniRule"/>
</dbReference>
<evidence type="ECO:0000256" key="12">
    <source>
        <dbReference type="HAMAP-Rule" id="MF_01225"/>
    </source>
</evidence>
<feature type="binding site" evidence="12">
    <location>
        <position position="254"/>
    </location>
    <ligand>
        <name>[4Fe-4S] cluster</name>
        <dbReference type="ChEBI" id="CHEBI:49883"/>
        <label>2</label>
        <note>4Fe-4S-substrate</note>
    </ligand>
</feature>
<dbReference type="GO" id="GO:0006777">
    <property type="term" value="P:Mo-molybdopterin cofactor biosynthetic process"/>
    <property type="evidence" value="ECO:0007669"/>
    <property type="project" value="UniProtKB-UniRule"/>
</dbReference>
<feature type="binding site" evidence="12">
    <location>
        <position position="251"/>
    </location>
    <ligand>
        <name>[4Fe-4S] cluster</name>
        <dbReference type="ChEBI" id="CHEBI:49883"/>
        <label>2</label>
        <note>4Fe-4S-substrate</note>
    </ligand>
</feature>
<dbReference type="SFLD" id="SFLDG01067">
    <property type="entry name" value="SPASM/twitch_domain_containing"/>
    <property type="match status" value="1"/>
</dbReference>
<feature type="binding site" evidence="12">
    <location>
        <position position="26"/>
    </location>
    <ligand>
        <name>S-adenosyl-L-methionine</name>
        <dbReference type="ChEBI" id="CHEBI:59789"/>
    </ligand>
</feature>
<dbReference type="PROSITE" id="PS01305">
    <property type="entry name" value="MOAA_NIFB_PQQE"/>
    <property type="match status" value="1"/>
</dbReference>
<dbReference type="UniPathway" id="UPA00344"/>
<comment type="caution">
    <text evidence="12">Lacks conserved residue(s) required for the propagation of feature annotation.</text>
</comment>
<keyword evidence="9 12" id="KW-0501">Molybdenum cofactor biosynthesis</keyword>
<feature type="binding site" evidence="12">
    <location>
        <position position="155"/>
    </location>
    <ligand>
        <name>GTP</name>
        <dbReference type="ChEBI" id="CHEBI:37565"/>
    </ligand>
</feature>
<dbReference type="AlphaFoldDB" id="A0A414J9X0"/>
<dbReference type="HAMAP" id="MF_01225_B">
    <property type="entry name" value="MoaA_B"/>
    <property type="match status" value="1"/>
</dbReference>
<evidence type="ECO:0000256" key="9">
    <source>
        <dbReference type="ARBA" id="ARBA00023150"/>
    </source>
</evidence>
<comment type="pathway">
    <text evidence="12">Cofactor biosynthesis; molybdopterin biosynthesis.</text>
</comment>
<dbReference type="InterPro" id="IPR058240">
    <property type="entry name" value="rSAM_sf"/>
</dbReference>
<dbReference type="GO" id="GO:0046872">
    <property type="term" value="F:metal ion binding"/>
    <property type="evidence" value="ECO:0007669"/>
    <property type="project" value="UniProtKB-KW"/>
</dbReference>
<evidence type="ECO:0000256" key="7">
    <source>
        <dbReference type="ARBA" id="ARBA00023014"/>
    </source>
</evidence>
<dbReference type="EMBL" id="QSKF01000002">
    <property type="protein sequence ID" value="RHE41314.1"/>
    <property type="molecule type" value="Genomic_DNA"/>
</dbReference>
<accession>A0A414J9X0</accession>
<dbReference type="SFLD" id="SFLDG01383">
    <property type="entry name" value="cyclic_pyranopterin_phosphate"/>
    <property type="match status" value="1"/>
</dbReference>
<protein>
    <recommendedName>
        <fullName evidence="1 12">GTP 3',8-cyclase</fullName>
        <ecNumber evidence="1 12">4.1.99.22</ecNumber>
    </recommendedName>
    <alternativeName>
        <fullName evidence="12">Molybdenum cofactor biosynthesis protein A</fullName>
    </alternativeName>
</protein>
<dbReference type="GO" id="GO:0061799">
    <property type="term" value="F:cyclic pyranopterin monophosphate synthase activity"/>
    <property type="evidence" value="ECO:0007669"/>
    <property type="project" value="TreeGrafter"/>
</dbReference>
<comment type="cofactor">
    <cofactor evidence="12">
        <name>[4Fe-4S] cluster</name>
        <dbReference type="ChEBI" id="CHEBI:49883"/>
    </cofactor>
    <text evidence="12">Binds 2 [4Fe-4S] clusters. Binds 1 [4Fe-4S] cluster coordinated with 3 cysteines and an exchangeable S-adenosyl-L-methionine and 1 [4Fe-4S] cluster coordinated with 3 cysteines and the GTP-derived substrate.</text>
</comment>
<gene>
    <name evidence="12 13" type="primary">moaA</name>
    <name evidence="13" type="ORF">DW740_03105</name>
</gene>
<dbReference type="NCBIfam" id="TIGR02666">
    <property type="entry name" value="moaA"/>
    <property type="match status" value="1"/>
</dbReference>
<reference evidence="13 14" key="1">
    <citation type="submission" date="2018-08" db="EMBL/GenBank/DDBJ databases">
        <title>A genome reference for cultivated species of the human gut microbiota.</title>
        <authorList>
            <person name="Zou Y."/>
            <person name="Xue W."/>
            <person name="Luo G."/>
        </authorList>
    </citation>
    <scope>NUCLEOTIDE SEQUENCE [LARGE SCALE GENOMIC DNA]</scope>
    <source>
        <strain evidence="13 14">AM28-23</strain>
    </source>
</reference>
<dbReference type="GO" id="GO:0061798">
    <property type="term" value="F:GTP 3',8'-cyclase activity"/>
    <property type="evidence" value="ECO:0007669"/>
    <property type="project" value="UniProtKB-UniRule"/>
</dbReference>
<feature type="binding site" evidence="12">
    <location>
        <position position="20"/>
    </location>
    <ligand>
        <name>[4Fe-4S] cluster</name>
        <dbReference type="ChEBI" id="CHEBI:49883"/>
        <label>1</label>
        <note>4Fe-4S-S-AdoMet</note>
    </ligand>
</feature>
<dbReference type="InterPro" id="IPR010505">
    <property type="entry name" value="MoaA_twitch"/>
</dbReference>
<dbReference type="Gene3D" id="3.20.20.70">
    <property type="entry name" value="Aldolase class I"/>
    <property type="match status" value="1"/>
</dbReference>
<evidence type="ECO:0000313" key="13">
    <source>
        <dbReference type="EMBL" id="RHE41314.1"/>
    </source>
</evidence>
<proteinExistence type="inferred from homology"/>
<dbReference type="GO" id="GO:1904047">
    <property type="term" value="F:S-adenosyl-L-methionine binding"/>
    <property type="evidence" value="ECO:0007669"/>
    <property type="project" value="UniProtKB-UniRule"/>
</dbReference>
<feature type="binding site" evidence="12">
    <location>
        <position position="67"/>
    </location>
    <ligand>
        <name>S-adenosyl-L-methionine</name>
        <dbReference type="ChEBI" id="CHEBI:59789"/>
    </ligand>
</feature>
<dbReference type="RefSeq" id="WP_118040229.1">
    <property type="nucleotide sequence ID" value="NZ_CABJFK010000002.1"/>
</dbReference>
<dbReference type="InterPro" id="IPR040064">
    <property type="entry name" value="MoaA-like"/>
</dbReference>
<evidence type="ECO:0000256" key="2">
    <source>
        <dbReference type="ARBA" id="ARBA00022485"/>
    </source>
</evidence>
<feature type="binding site" evidence="12">
    <location>
        <position position="118"/>
    </location>
    <ligand>
        <name>S-adenosyl-L-methionine</name>
        <dbReference type="ChEBI" id="CHEBI:59789"/>
    </ligand>
</feature>
<evidence type="ECO:0000256" key="8">
    <source>
        <dbReference type="ARBA" id="ARBA00023134"/>
    </source>
</evidence>
<comment type="caution">
    <text evidence="13">The sequence shown here is derived from an EMBL/GenBank/DDBJ whole genome shotgun (WGS) entry which is preliminary data.</text>
</comment>
<keyword evidence="2 12" id="KW-0004">4Fe-4S</keyword>
<feature type="binding site" evidence="12">
    <location>
        <position position="188"/>
    </location>
    <ligand>
        <name>S-adenosyl-L-methionine</name>
        <dbReference type="ChEBI" id="CHEBI:59789"/>
    </ligand>
</feature>
<evidence type="ECO:0000256" key="5">
    <source>
        <dbReference type="ARBA" id="ARBA00022741"/>
    </source>
</evidence>
<feature type="binding site" evidence="12">
    <location>
        <position position="24"/>
    </location>
    <ligand>
        <name>[4Fe-4S] cluster</name>
        <dbReference type="ChEBI" id="CHEBI:49883"/>
        <label>1</label>
        <note>4Fe-4S-S-AdoMet</note>
    </ligand>
</feature>
<dbReference type="SMART" id="SM00729">
    <property type="entry name" value="Elp3"/>
    <property type="match status" value="1"/>
</dbReference>
<dbReference type="InterPro" id="IPR006638">
    <property type="entry name" value="Elp3/MiaA/NifB-like_rSAM"/>
</dbReference>
<dbReference type="EC" id="4.1.99.22" evidence="1 12"/>
<dbReference type="PANTHER" id="PTHR22960:SF0">
    <property type="entry name" value="MOLYBDENUM COFACTOR BIOSYNTHESIS PROTEIN 1"/>
    <property type="match status" value="1"/>
</dbReference>
<dbReference type="Pfam" id="PF04055">
    <property type="entry name" value="Radical_SAM"/>
    <property type="match status" value="1"/>
</dbReference>
<evidence type="ECO:0000256" key="10">
    <source>
        <dbReference type="ARBA" id="ARBA00023239"/>
    </source>
</evidence>
<dbReference type="PANTHER" id="PTHR22960">
    <property type="entry name" value="MOLYBDOPTERIN COFACTOR SYNTHESIS PROTEIN A"/>
    <property type="match status" value="1"/>
</dbReference>